<protein>
    <submittedName>
        <fullName evidence="2">NUDIX domain-containing protein</fullName>
    </submittedName>
</protein>
<dbReference type="InterPro" id="IPR015797">
    <property type="entry name" value="NUDIX_hydrolase-like_dom_sf"/>
</dbReference>
<organism evidence="2 3">
    <name type="scientific">Halalkalibacter suaedae</name>
    <dbReference type="NCBI Taxonomy" id="2822140"/>
    <lineage>
        <taxon>Bacteria</taxon>
        <taxon>Bacillati</taxon>
        <taxon>Bacillota</taxon>
        <taxon>Bacilli</taxon>
        <taxon>Bacillales</taxon>
        <taxon>Bacillaceae</taxon>
        <taxon>Halalkalibacter</taxon>
    </lineage>
</organism>
<dbReference type="Pfam" id="PF00293">
    <property type="entry name" value="NUDIX"/>
    <property type="match status" value="1"/>
</dbReference>
<dbReference type="Gene3D" id="3.90.79.10">
    <property type="entry name" value="Nucleoside Triphosphate Pyrophosphohydrolase"/>
    <property type="match status" value="1"/>
</dbReference>
<comment type="caution">
    <text evidence="2">The sequence shown here is derived from an EMBL/GenBank/DDBJ whole genome shotgun (WGS) entry which is preliminary data.</text>
</comment>
<sequence length="157" mass="18417">MNTYKNLIKVTAYITRVKDGKVQLLVMLEEGMESYGLQVPGGTLERGEGLEDCLLREIYEEAELTKLKIKSYLWEHQYTLEEKKTNITRHYFHLVLEDCQDHFTVVVRSQDEDNGWIYHYEWIDLDRATIPELGGHLGFGLRKLYDSLFNLNSVEPD</sequence>
<proteinExistence type="predicted"/>
<reference evidence="2" key="1">
    <citation type="submission" date="2021-03" db="EMBL/GenBank/DDBJ databases">
        <title>Bacillus suaedae sp. nov., isolated from Suaeda aralocaspica.</title>
        <authorList>
            <person name="Lei R.F.R."/>
        </authorList>
    </citation>
    <scope>NUCLEOTIDE SEQUENCE</scope>
    <source>
        <strain evidence="2">YZJH907-2</strain>
    </source>
</reference>
<dbReference type="InterPro" id="IPR000086">
    <property type="entry name" value="NUDIX_hydrolase_dom"/>
</dbReference>
<accession>A0A940WWH0</accession>
<dbReference type="Proteomes" id="UP000678228">
    <property type="component" value="Unassembled WGS sequence"/>
</dbReference>
<evidence type="ECO:0000313" key="2">
    <source>
        <dbReference type="EMBL" id="MBP3951772.1"/>
    </source>
</evidence>
<feature type="domain" description="Nudix hydrolase" evidence="1">
    <location>
        <begin position="5"/>
        <end position="150"/>
    </location>
</feature>
<name>A0A940WWH0_9BACI</name>
<gene>
    <name evidence="2" type="ORF">J7W16_11560</name>
</gene>
<dbReference type="EMBL" id="JAGKSQ010000004">
    <property type="protein sequence ID" value="MBP3951772.1"/>
    <property type="molecule type" value="Genomic_DNA"/>
</dbReference>
<dbReference type="RefSeq" id="WP_210597461.1">
    <property type="nucleotide sequence ID" value="NZ_JAGKSQ010000004.1"/>
</dbReference>
<evidence type="ECO:0000313" key="3">
    <source>
        <dbReference type="Proteomes" id="UP000678228"/>
    </source>
</evidence>
<evidence type="ECO:0000259" key="1">
    <source>
        <dbReference type="PROSITE" id="PS51462"/>
    </source>
</evidence>
<dbReference type="SUPFAM" id="SSF55811">
    <property type="entry name" value="Nudix"/>
    <property type="match status" value="1"/>
</dbReference>
<dbReference type="AlphaFoldDB" id="A0A940WWH0"/>
<keyword evidence="3" id="KW-1185">Reference proteome</keyword>
<dbReference type="PROSITE" id="PS51462">
    <property type="entry name" value="NUDIX"/>
    <property type="match status" value="1"/>
</dbReference>